<gene>
    <name evidence="4" type="ORF">CS538_11810</name>
</gene>
<keyword evidence="2" id="KW-0813">Transport</keyword>
<evidence type="ECO:0000313" key="5">
    <source>
        <dbReference type="Proteomes" id="UP000231322"/>
    </source>
</evidence>
<sequence>MDNLNYAHAVGRLRVLETRLLDKTKIERMIDSSSPEEAIKILEETEYSNYMASVNRPEDYEVILKEALNGLYKLMYEVTPESLVVDVMSTRYDYHNIKVLIKEHILEKDLSNIYISLGTVNINLLKEYLSSKKSKDVNPIMAEGISKALEAFDKDKDPQMIDIVLDSYMYKDMFYKASKLDDKFLKEYIKMHIDFTNIKTLLRAKKQDKDRSFLNEVIIKDGNINKDVYMDLLNEPEENILKKLPGSLYERILAEGIEDYINTGKLNYFEKLSDNFLMEYVKKAKYITFGLEPIIGFIIGKETEIKVLRIIMIGKLNSVAPEVIRERLRDIYV</sequence>
<proteinExistence type="inferred from homology"/>
<reference evidence="4 5" key="1">
    <citation type="submission" date="2017-10" db="EMBL/GenBank/DDBJ databases">
        <title>Reclassification of Eubacterium combesii and discrepancies in the nomenclature of botulinum neurotoxin producing clostridia. Request for an Opinion.</title>
        <authorList>
            <person name="Dobritsa A.P."/>
            <person name="Kutumbaka K.K."/>
            <person name="Samadpour M."/>
        </authorList>
    </citation>
    <scope>NUCLEOTIDE SEQUENCE [LARGE SCALE GENOMIC DNA]</scope>
    <source>
        <strain evidence="4 5">DSM 20696</strain>
    </source>
</reference>
<evidence type="ECO:0000256" key="3">
    <source>
        <dbReference type="ARBA" id="ARBA00023065"/>
    </source>
</evidence>
<dbReference type="GO" id="GO:0046961">
    <property type="term" value="F:proton-transporting ATPase activity, rotational mechanism"/>
    <property type="evidence" value="ECO:0007669"/>
    <property type="project" value="InterPro"/>
</dbReference>
<evidence type="ECO:0000256" key="2">
    <source>
        <dbReference type="ARBA" id="ARBA00022448"/>
    </source>
</evidence>
<dbReference type="SUPFAM" id="SSF103486">
    <property type="entry name" value="V-type ATP synthase subunit C"/>
    <property type="match status" value="1"/>
</dbReference>
<dbReference type="Gene3D" id="1.20.1690.10">
    <property type="entry name" value="V-type ATP synthase subunit C domain"/>
    <property type="match status" value="2"/>
</dbReference>
<dbReference type="RefSeq" id="WP_099839576.1">
    <property type="nucleotide sequence ID" value="NZ_PEIK01000009.1"/>
</dbReference>
<dbReference type="InterPro" id="IPR044911">
    <property type="entry name" value="V-type_ATPase_csu/dsu_dom_3"/>
</dbReference>
<comment type="caution">
    <text evidence="4">The sequence shown here is derived from an EMBL/GenBank/DDBJ whole genome shotgun (WGS) entry which is preliminary data.</text>
</comment>
<keyword evidence="3" id="KW-0406">Ion transport</keyword>
<keyword evidence="5" id="KW-1185">Reference proteome</keyword>
<dbReference type="EMBL" id="PEIK01000009">
    <property type="protein sequence ID" value="PIH03674.1"/>
    <property type="molecule type" value="Genomic_DNA"/>
</dbReference>
<dbReference type="Pfam" id="PF01992">
    <property type="entry name" value="vATP-synt_AC39"/>
    <property type="match status" value="1"/>
</dbReference>
<dbReference type="InterPro" id="IPR035067">
    <property type="entry name" value="V-type_ATPase_csu/dsu"/>
</dbReference>
<accession>A0A2G7HF52</accession>
<dbReference type="InterPro" id="IPR002843">
    <property type="entry name" value="ATPase_V0-cplx_csu/dsu"/>
</dbReference>
<dbReference type="InterPro" id="IPR050873">
    <property type="entry name" value="V-ATPase_V0D/AC39_subunit"/>
</dbReference>
<evidence type="ECO:0000313" key="4">
    <source>
        <dbReference type="EMBL" id="PIH03674.1"/>
    </source>
</evidence>
<dbReference type="PANTHER" id="PTHR38682:SF1">
    <property type="entry name" value="V-TYPE ATP SYNTHASE SUBUNIT C"/>
    <property type="match status" value="1"/>
</dbReference>
<dbReference type="PANTHER" id="PTHR38682">
    <property type="entry name" value="V-TYPE ATP SYNTHASE SUBUNIT C"/>
    <property type="match status" value="1"/>
</dbReference>
<evidence type="ECO:0000256" key="1">
    <source>
        <dbReference type="ARBA" id="ARBA00006709"/>
    </source>
</evidence>
<name>A0A2G7HF52_9CLOT</name>
<dbReference type="NCBIfam" id="NF002266">
    <property type="entry name" value="PRK01198.1-2"/>
    <property type="match status" value="1"/>
</dbReference>
<organism evidence="4 5">
    <name type="scientific">Clostridium combesii</name>
    <dbReference type="NCBI Taxonomy" id="39481"/>
    <lineage>
        <taxon>Bacteria</taxon>
        <taxon>Bacillati</taxon>
        <taxon>Bacillota</taxon>
        <taxon>Clostridia</taxon>
        <taxon>Eubacteriales</taxon>
        <taxon>Clostridiaceae</taxon>
        <taxon>Clostridium</taxon>
    </lineage>
</organism>
<protein>
    <submittedName>
        <fullName evidence="4">V-type ATP synthase subunit C</fullName>
    </submittedName>
</protein>
<dbReference type="AlphaFoldDB" id="A0A2G7HF52"/>
<comment type="similarity">
    <text evidence="1">Belongs to the V-ATPase V0D/AC39 subunit family.</text>
</comment>
<dbReference type="InterPro" id="IPR036079">
    <property type="entry name" value="ATPase_csu/dsu_sf"/>
</dbReference>
<dbReference type="Proteomes" id="UP000231322">
    <property type="component" value="Unassembled WGS sequence"/>
</dbReference>
<dbReference type="Gene3D" id="1.10.132.50">
    <property type="entry name" value="ATP synthase (C/AC39) subunit, domain 3"/>
    <property type="match status" value="1"/>
</dbReference>